<gene>
    <name evidence="6" type="ORF">Poli38472_010489</name>
</gene>
<dbReference type="GO" id="GO:0003723">
    <property type="term" value="F:RNA binding"/>
    <property type="evidence" value="ECO:0007669"/>
    <property type="project" value="InterPro"/>
</dbReference>
<comment type="subcellular location">
    <subcellularLocation>
        <location evidence="1">Mitochondrion</location>
    </subcellularLocation>
</comment>
<dbReference type="Proteomes" id="UP000794436">
    <property type="component" value="Unassembled WGS sequence"/>
</dbReference>
<comment type="caution">
    <text evidence="6">The sequence shown here is derived from an EMBL/GenBank/DDBJ whole genome shotgun (WGS) entry which is preliminary data.</text>
</comment>
<dbReference type="CDD" id="cd02869">
    <property type="entry name" value="PseudoU_synth_RluA_like"/>
    <property type="match status" value="1"/>
</dbReference>
<dbReference type="AlphaFoldDB" id="A0A8K1FDH7"/>
<dbReference type="GO" id="GO:0009982">
    <property type="term" value="F:pseudouridine synthase activity"/>
    <property type="evidence" value="ECO:0007669"/>
    <property type="project" value="InterPro"/>
</dbReference>
<organism evidence="6 7">
    <name type="scientific">Pythium oligandrum</name>
    <name type="common">Mycoparasitic fungus</name>
    <dbReference type="NCBI Taxonomy" id="41045"/>
    <lineage>
        <taxon>Eukaryota</taxon>
        <taxon>Sar</taxon>
        <taxon>Stramenopiles</taxon>
        <taxon>Oomycota</taxon>
        <taxon>Peronosporomycetes</taxon>
        <taxon>Pythiales</taxon>
        <taxon>Pythiaceae</taxon>
        <taxon>Pythium</taxon>
    </lineage>
</organism>
<protein>
    <recommendedName>
        <fullName evidence="5">Pseudouridine synthase RsuA/RluA-like domain-containing protein</fullName>
    </recommendedName>
</protein>
<dbReference type="EMBL" id="SPLM01000147">
    <property type="protein sequence ID" value="TMW55607.1"/>
    <property type="molecule type" value="Genomic_DNA"/>
</dbReference>
<dbReference type="InterPro" id="IPR050188">
    <property type="entry name" value="RluA_PseudoU_synthase"/>
</dbReference>
<dbReference type="Pfam" id="PF00849">
    <property type="entry name" value="PseudoU_synth_2"/>
    <property type="match status" value="1"/>
</dbReference>
<proteinExistence type="inferred from homology"/>
<evidence type="ECO:0000259" key="5">
    <source>
        <dbReference type="Pfam" id="PF00849"/>
    </source>
</evidence>
<dbReference type="InterPro" id="IPR036986">
    <property type="entry name" value="S4_RNA-bd_sf"/>
</dbReference>
<keyword evidence="7" id="KW-1185">Reference proteome</keyword>
<accession>A0A8K1FDH7</accession>
<dbReference type="GO" id="GO:0000455">
    <property type="term" value="P:enzyme-directed rRNA pseudouridine synthesis"/>
    <property type="evidence" value="ECO:0007669"/>
    <property type="project" value="TreeGrafter"/>
</dbReference>
<dbReference type="OrthoDB" id="418349at2759"/>
<comment type="similarity">
    <text evidence="2">Belongs to the pseudouridine synthase RluA family.</text>
</comment>
<dbReference type="InterPro" id="IPR020103">
    <property type="entry name" value="PsdUridine_synth_cat_dom_sf"/>
</dbReference>
<feature type="domain" description="Pseudouridine synthase RsuA/RluA-like" evidence="5">
    <location>
        <begin position="116"/>
        <end position="258"/>
    </location>
</feature>
<dbReference type="Gene3D" id="3.10.290.10">
    <property type="entry name" value="RNA-binding S4 domain"/>
    <property type="match status" value="1"/>
</dbReference>
<keyword evidence="3" id="KW-0496">Mitochondrion</keyword>
<evidence type="ECO:0000313" key="6">
    <source>
        <dbReference type="EMBL" id="TMW55607.1"/>
    </source>
</evidence>
<dbReference type="PANTHER" id="PTHR21600">
    <property type="entry name" value="MITOCHONDRIAL RNA PSEUDOURIDINE SYNTHASE"/>
    <property type="match status" value="1"/>
</dbReference>
<evidence type="ECO:0000256" key="3">
    <source>
        <dbReference type="ARBA" id="ARBA00023128"/>
    </source>
</evidence>
<reference evidence="6" key="1">
    <citation type="submission" date="2019-03" db="EMBL/GenBank/DDBJ databases">
        <title>Long read genome sequence of the mycoparasitic Pythium oligandrum ATCC 38472 isolated from sugarbeet rhizosphere.</title>
        <authorList>
            <person name="Gaulin E."/>
        </authorList>
    </citation>
    <scope>NUCLEOTIDE SEQUENCE</scope>
    <source>
        <strain evidence="6">ATCC 38472_TT</strain>
    </source>
</reference>
<dbReference type="InterPro" id="IPR006145">
    <property type="entry name" value="PsdUridine_synth_RsuA/RluA"/>
</dbReference>
<name>A0A8K1FDH7_PYTOL</name>
<dbReference type="PROSITE" id="PS01129">
    <property type="entry name" value="PSI_RLU"/>
    <property type="match status" value="1"/>
</dbReference>
<evidence type="ECO:0000313" key="7">
    <source>
        <dbReference type="Proteomes" id="UP000794436"/>
    </source>
</evidence>
<evidence type="ECO:0000256" key="2">
    <source>
        <dbReference type="ARBA" id="ARBA00010876"/>
    </source>
</evidence>
<sequence>MMEWLRVMRWMQRAVAPREHAMRADRWLRHVFPHVPQSFLQKQLRQRKIRVVNADGTKTSVKPQDVLLAGTTVAIDAFLYENGLQGTAAEHPQSEKAYNRSVLDDLVQRILYDDDNFLILNKPPGLVVQDGSRLETSLVSYLPALGAVFNDEPPRLVHRLDKDTSGLLVLARHRLAAARFTELLQGGGIQKTYNALVTPRRGRELPKSGEIDLPVQNQPARSYFKRVDDLYDRPEGTLWLEMLLDTGRKHQLRVHCAQGLNAPIVGDRKYGGVPRYPGFSERLYLHAKRLRFQDPFQPKRVIDITCEMAQSSSKVH</sequence>
<dbReference type="GO" id="GO:0005739">
    <property type="term" value="C:mitochondrion"/>
    <property type="evidence" value="ECO:0007669"/>
    <property type="project" value="UniProtKB-SubCell"/>
</dbReference>
<dbReference type="InterPro" id="IPR006224">
    <property type="entry name" value="PsdUridine_synth_RluA-like_CS"/>
</dbReference>
<evidence type="ECO:0000256" key="1">
    <source>
        <dbReference type="ARBA" id="ARBA00004173"/>
    </source>
</evidence>
<dbReference type="SUPFAM" id="SSF55120">
    <property type="entry name" value="Pseudouridine synthase"/>
    <property type="match status" value="1"/>
</dbReference>
<dbReference type="PANTHER" id="PTHR21600:SF81">
    <property type="entry name" value="21S RRNA PSEUDOURIDINE(2819) SYNTHASE"/>
    <property type="match status" value="1"/>
</dbReference>
<evidence type="ECO:0000256" key="4">
    <source>
        <dbReference type="ARBA" id="ARBA00023235"/>
    </source>
</evidence>
<keyword evidence="4" id="KW-0413">Isomerase</keyword>
<dbReference type="Gene3D" id="3.30.2350.10">
    <property type="entry name" value="Pseudouridine synthase"/>
    <property type="match status" value="1"/>
</dbReference>